<dbReference type="InterPro" id="IPR000620">
    <property type="entry name" value="EamA_dom"/>
</dbReference>
<dbReference type="RefSeq" id="WP_023511232.1">
    <property type="nucleotide sequence ID" value="NZ_AWTC01000016.1"/>
</dbReference>
<evidence type="ECO:0000256" key="5">
    <source>
        <dbReference type="ARBA" id="ARBA00022989"/>
    </source>
</evidence>
<dbReference type="PANTHER" id="PTHR32322:SF18">
    <property type="entry name" value="S-ADENOSYLMETHIONINE_S-ADENOSYLHOMOCYSTEINE TRANSPORTER"/>
    <property type="match status" value="1"/>
</dbReference>
<accession>V6IWG0</accession>
<keyword evidence="3" id="KW-1003">Cell membrane</keyword>
<dbReference type="eggNOG" id="COG0697">
    <property type="taxonomic scope" value="Bacteria"/>
</dbReference>
<evidence type="ECO:0000256" key="2">
    <source>
        <dbReference type="ARBA" id="ARBA00007362"/>
    </source>
</evidence>
<dbReference type="GO" id="GO:0005886">
    <property type="term" value="C:plasma membrane"/>
    <property type="evidence" value="ECO:0007669"/>
    <property type="project" value="UniProtKB-SubCell"/>
</dbReference>
<feature type="transmembrane region" description="Helical" evidence="7">
    <location>
        <begin position="240"/>
        <end position="262"/>
    </location>
</feature>
<protein>
    <submittedName>
        <fullName evidence="9">Drug/metabolite transporter, eamA-like family</fullName>
    </submittedName>
</protein>
<feature type="transmembrane region" description="Helical" evidence="7">
    <location>
        <begin position="33"/>
        <end position="54"/>
    </location>
</feature>
<comment type="similarity">
    <text evidence="2">Belongs to the EamA transporter family.</text>
</comment>
<comment type="subcellular location">
    <subcellularLocation>
        <location evidence="1">Cell membrane</location>
        <topology evidence="1">Multi-pass membrane protein</topology>
    </subcellularLocation>
</comment>
<feature type="domain" description="EamA" evidence="8">
    <location>
        <begin position="6"/>
        <end position="139"/>
    </location>
</feature>
<dbReference type="PATRIC" id="fig|1395513.3.peg.3058"/>
<feature type="domain" description="EamA" evidence="8">
    <location>
        <begin position="154"/>
        <end position="286"/>
    </location>
</feature>
<dbReference type="AlphaFoldDB" id="V6IWG0"/>
<keyword evidence="4 7" id="KW-0812">Transmembrane</keyword>
<reference evidence="9 10" key="1">
    <citation type="journal article" date="2013" name="Genome Announc.">
        <title>Genome Sequence of Sporolactobacillus laevolacticus DSM442, an Efficient Polymer-Grade D-Lactate Producer from Agricultural Waste Cottonseed as a Nitrogen Source.</title>
        <authorList>
            <person name="Wang H."/>
            <person name="Wang L."/>
            <person name="Ju J."/>
            <person name="Yu B."/>
            <person name="Ma Y."/>
        </authorList>
    </citation>
    <scope>NUCLEOTIDE SEQUENCE [LARGE SCALE GENOMIC DNA]</scope>
    <source>
        <strain evidence="9 10">DSM 442</strain>
    </source>
</reference>
<organism evidence="9 10">
    <name type="scientific">Sporolactobacillus laevolacticus DSM 442</name>
    <dbReference type="NCBI Taxonomy" id="1395513"/>
    <lineage>
        <taxon>Bacteria</taxon>
        <taxon>Bacillati</taxon>
        <taxon>Bacillota</taxon>
        <taxon>Bacilli</taxon>
        <taxon>Bacillales</taxon>
        <taxon>Sporolactobacillaceae</taxon>
        <taxon>Sporolactobacillus</taxon>
    </lineage>
</organism>
<evidence type="ECO:0000313" key="9">
    <source>
        <dbReference type="EMBL" id="EST10891.1"/>
    </source>
</evidence>
<feature type="transmembrane region" description="Helical" evidence="7">
    <location>
        <begin position="213"/>
        <end position="233"/>
    </location>
</feature>
<dbReference type="STRING" id="1395513.P343_15050"/>
<keyword evidence="5 7" id="KW-1133">Transmembrane helix</keyword>
<gene>
    <name evidence="9" type="ORF">P343_15050</name>
</gene>
<dbReference type="InterPro" id="IPR037185">
    <property type="entry name" value="EmrE-like"/>
</dbReference>
<keyword evidence="6 7" id="KW-0472">Membrane</keyword>
<sequence>MKHKAWFLLVLCNLFWAGNMIFGGYTSSEFPPVWITFLRWIIALIFLIPMANIIEKPSWFRIWKKNWLLILMMSVTGIAIYNAMTYTSLQYTSPTNGSLINSLTPALIMLFSLIVLRERINGIQFIGLVASFLGVLIVLTKGDLMQVFFTHYNKGDGIMIVAILFWTAYSLISKRAKHLPSITLVTLTAVVGSVIMLPFLFIQPLHPEKITTLGTVGILYLGIFPSVFSFIFWNKGINSLGATIAGVSMNLIPIFTVVIALILGQQLILSQVMGGFIVIIGMLLTSMKRKQKPFKKMIPELIETCPYTMLSIKEDS</sequence>
<comment type="caution">
    <text evidence="9">The sequence shown here is derived from an EMBL/GenBank/DDBJ whole genome shotgun (WGS) entry which is preliminary data.</text>
</comment>
<feature type="transmembrane region" description="Helical" evidence="7">
    <location>
        <begin position="152"/>
        <end position="172"/>
    </location>
</feature>
<evidence type="ECO:0000256" key="3">
    <source>
        <dbReference type="ARBA" id="ARBA00022475"/>
    </source>
</evidence>
<feature type="transmembrane region" description="Helical" evidence="7">
    <location>
        <begin position="268"/>
        <end position="287"/>
    </location>
</feature>
<evidence type="ECO:0000256" key="1">
    <source>
        <dbReference type="ARBA" id="ARBA00004651"/>
    </source>
</evidence>
<name>V6IWG0_9BACL</name>
<dbReference type="PANTHER" id="PTHR32322">
    <property type="entry name" value="INNER MEMBRANE TRANSPORTER"/>
    <property type="match status" value="1"/>
</dbReference>
<feature type="transmembrane region" description="Helical" evidence="7">
    <location>
        <begin position="98"/>
        <end position="116"/>
    </location>
</feature>
<evidence type="ECO:0000256" key="7">
    <source>
        <dbReference type="SAM" id="Phobius"/>
    </source>
</evidence>
<dbReference type="Pfam" id="PF00892">
    <property type="entry name" value="EamA"/>
    <property type="match status" value="2"/>
</dbReference>
<dbReference type="InterPro" id="IPR050638">
    <property type="entry name" value="AA-Vitamin_Transporters"/>
</dbReference>
<evidence type="ECO:0000313" key="10">
    <source>
        <dbReference type="Proteomes" id="UP000018296"/>
    </source>
</evidence>
<evidence type="ECO:0000256" key="4">
    <source>
        <dbReference type="ARBA" id="ARBA00022692"/>
    </source>
</evidence>
<dbReference type="EMBL" id="AWTC01000016">
    <property type="protein sequence ID" value="EST10891.1"/>
    <property type="molecule type" value="Genomic_DNA"/>
</dbReference>
<proteinExistence type="inferred from homology"/>
<feature type="transmembrane region" description="Helical" evidence="7">
    <location>
        <begin position="66"/>
        <end position="86"/>
    </location>
</feature>
<feature type="transmembrane region" description="Helical" evidence="7">
    <location>
        <begin position="179"/>
        <end position="201"/>
    </location>
</feature>
<dbReference type="Proteomes" id="UP000018296">
    <property type="component" value="Unassembled WGS sequence"/>
</dbReference>
<dbReference type="SUPFAM" id="SSF103481">
    <property type="entry name" value="Multidrug resistance efflux transporter EmrE"/>
    <property type="match status" value="2"/>
</dbReference>
<feature type="transmembrane region" description="Helical" evidence="7">
    <location>
        <begin position="123"/>
        <end position="140"/>
    </location>
</feature>
<evidence type="ECO:0000256" key="6">
    <source>
        <dbReference type="ARBA" id="ARBA00023136"/>
    </source>
</evidence>
<evidence type="ECO:0000259" key="8">
    <source>
        <dbReference type="Pfam" id="PF00892"/>
    </source>
</evidence>
<keyword evidence="10" id="KW-1185">Reference proteome</keyword>